<sequence length="34" mass="3724">RIGATDKVIQFMGGRPVKLLYTPFAVVIALVHVI</sequence>
<feature type="non-terminal residue" evidence="1">
    <location>
        <position position="34"/>
    </location>
</feature>
<proteinExistence type="predicted"/>
<protein>
    <submittedName>
        <fullName evidence="1">Putative ABC transporter membrane protein</fullName>
    </submittedName>
</protein>
<comment type="caution">
    <text evidence="1">The sequence shown here is derived from an EMBL/GenBank/DDBJ whole genome shotgun (WGS) entry which is preliminary data.</text>
</comment>
<evidence type="ECO:0000313" key="1">
    <source>
        <dbReference type="EMBL" id="EGH19484.1"/>
    </source>
</evidence>
<dbReference type="HOGENOM" id="CLU_3378860_0_0_6"/>
<accession>F3CJP2</accession>
<evidence type="ECO:0000313" key="2">
    <source>
        <dbReference type="Proteomes" id="UP000005466"/>
    </source>
</evidence>
<name>F3CJP2_PSESG</name>
<organism evidence="1 2">
    <name type="scientific">Pseudomonas savastanoi pv. glycinea str. race 4</name>
    <dbReference type="NCBI Taxonomy" id="875330"/>
    <lineage>
        <taxon>Bacteria</taxon>
        <taxon>Pseudomonadati</taxon>
        <taxon>Pseudomonadota</taxon>
        <taxon>Gammaproteobacteria</taxon>
        <taxon>Pseudomonadales</taxon>
        <taxon>Pseudomonadaceae</taxon>
        <taxon>Pseudomonas</taxon>
    </lineage>
</organism>
<feature type="non-terminal residue" evidence="1">
    <location>
        <position position="1"/>
    </location>
</feature>
<dbReference type="AlphaFoldDB" id="F3CJP2"/>
<gene>
    <name evidence="1" type="ORF">Pgy4_41584</name>
</gene>
<reference evidence="1 2" key="1">
    <citation type="journal article" date="2011" name="PLoS Pathog.">
        <title>Dynamic evolution of pathogenicity revealed by sequencing and comparative genomics of 19 Pseudomonas syringae isolates.</title>
        <authorList>
            <person name="Baltrus D.A."/>
            <person name="Nishimura M.T."/>
            <person name="Romanchuk A."/>
            <person name="Chang J.H."/>
            <person name="Mukhtar M.S."/>
            <person name="Cherkis K."/>
            <person name="Roach J."/>
            <person name="Grant S.R."/>
            <person name="Jones C.D."/>
            <person name="Dangl J.L."/>
        </authorList>
    </citation>
    <scope>NUCLEOTIDE SEQUENCE [LARGE SCALE GENOMIC DNA]</scope>
    <source>
        <strain evidence="2">race 4</strain>
    </source>
</reference>
<dbReference type="EMBL" id="ADWY01004162">
    <property type="protein sequence ID" value="EGH19484.1"/>
    <property type="molecule type" value="Genomic_DNA"/>
</dbReference>
<dbReference type="Proteomes" id="UP000005466">
    <property type="component" value="Unassembled WGS sequence"/>
</dbReference>